<dbReference type="PANTHER" id="PTHR11439">
    <property type="entry name" value="GAG-POL-RELATED RETROTRANSPOSON"/>
    <property type="match status" value="1"/>
</dbReference>
<accession>A0AA38WLK9</accession>
<dbReference type="Proteomes" id="UP001172457">
    <property type="component" value="Chromosome 1"/>
</dbReference>
<dbReference type="PANTHER" id="PTHR11439:SF455">
    <property type="entry name" value="RLK (RECEPTOR-LIKE PROTEIN KINASE) 8, PUTATIVE-RELATED"/>
    <property type="match status" value="1"/>
</dbReference>
<name>A0AA38WLK9_9ASTR</name>
<evidence type="ECO:0008006" key="3">
    <source>
        <dbReference type="Google" id="ProtNLM"/>
    </source>
</evidence>
<dbReference type="EMBL" id="JARYMX010000001">
    <property type="protein sequence ID" value="KAJ9565652.1"/>
    <property type="molecule type" value="Genomic_DNA"/>
</dbReference>
<evidence type="ECO:0000313" key="2">
    <source>
        <dbReference type="Proteomes" id="UP001172457"/>
    </source>
</evidence>
<proteinExistence type="predicted"/>
<keyword evidence="2" id="KW-1185">Reference proteome</keyword>
<evidence type="ECO:0000313" key="1">
    <source>
        <dbReference type="EMBL" id="KAJ9565652.1"/>
    </source>
</evidence>
<sequence length="195" mass="21952">MEHPPSLLILGIPIMFVVLRKHSTTSNKPLELVSYTTNGLFFTQAKYAHDILASAGLLDAKPALTPLSKSTQFTSYGDPFSDPTFYRSLVGVLQYLIISRPDLLDAVNQVSQFLHVPTKNHFQAVKRILWYVKGILSFGLTFQRSHAHSLVACSDADWARCIETRRSMYGYSIFLGGNIVSWTTKKQLLRLCARQ</sequence>
<gene>
    <name evidence="1" type="ORF">OSB04_001618</name>
</gene>
<dbReference type="AlphaFoldDB" id="A0AA38WLK9"/>
<organism evidence="1 2">
    <name type="scientific">Centaurea solstitialis</name>
    <name type="common">yellow star-thistle</name>
    <dbReference type="NCBI Taxonomy" id="347529"/>
    <lineage>
        <taxon>Eukaryota</taxon>
        <taxon>Viridiplantae</taxon>
        <taxon>Streptophyta</taxon>
        <taxon>Embryophyta</taxon>
        <taxon>Tracheophyta</taxon>
        <taxon>Spermatophyta</taxon>
        <taxon>Magnoliopsida</taxon>
        <taxon>eudicotyledons</taxon>
        <taxon>Gunneridae</taxon>
        <taxon>Pentapetalae</taxon>
        <taxon>asterids</taxon>
        <taxon>campanulids</taxon>
        <taxon>Asterales</taxon>
        <taxon>Asteraceae</taxon>
        <taxon>Carduoideae</taxon>
        <taxon>Cardueae</taxon>
        <taxon>Centaureinae</taxon>
        <taxon>Centaurea</taxon>
    </lineage>
</organism>
<reference evidence="1" key="1">
    <citation type="submission" date="2023-03" db="EMBL/GenBank/DDBJ databases">
        <title>Chromosome-scale reference genome and RAD-based genetic map of yellow starthistle (Centaurea solstitialis) reveal putative structural variation and QTLs associated with invader traits.</title>
        <authorList>
            <person name="Reatini B."/>
            <person name="Cang F.A."/>
            <person name="Jiang Q."/>
            <person name="Mckibben M.T.W."/>
            <person name="Barker M.S."/>
            <person name="Rieseberg L.H."/>
            <person name="Dlugosch K.M."/>
        </authorList>
    </citation>
    <scope>NUCLEOTIDE SEQUENCE</scope>
    <source>
        <strain evidence="1">CAN-66</strain>
        <tissue evidence="1">Leaf</tissue>
    </source>
</reference>
<protein>
    <recommendedName>
        <fullName evidence="3">Mitochondrial protein</fullName>
    </recommendedName>
</protein>
<comment type="caution">
    <text evidence="1">The sequence shown here is derived from an EMBL/GenBank/DDBJ whole genome shotgun (WGS) entry which is preliminary data.</text>
</comment>